<organism evidence="2 3">
    <name type="scientific">Haemaphysalis longicornis</name>
    <name type="common">Bush tick</name>
    <dbReference type="NCBI Taxonomy" id="44386"/>
    <lineage>
        <taxon>Eukaryota</taxon>
        <taxon>Metazoa</taxon>
        <taxon>Ecdysozoa</taxon>
        <taxon>Arthropoda</taxon>
        <taxon>Chelicerata</taxon>
        <taxon>Arachnida</taxon>
        <taxon>Acari</taxon>
        <taxon>Parasitiformes</taxon>
        <taxon>Ixodida</taxon>
        <taxon>Ixodoidea</taxon>
        <taxon>Ixodidae</taxon>
        <taxon>Haemaphysalinae</taxon>
        <taxon>Haemaphysalis</taxon>
    </lineage>
</organism>
<sequence>MVLKEGNRPGQDAAATLPRKSSARAQVQSRRTPQPECDHFSRVQERLEEVMVGRIIWPEGIHAGFARCQRFMETRLAKRASCGAAHARHRRSHLRARREHRDIQHHSGAGQWPKVHYCLHFAEPGLSNPRTEQCQLGTRSTVETPTFGPPMGKSQVRARPVNAVAAGAALSSRAHTHEKRTLDCEIGPYTPVDVEHSSTAAGETPTTPAGPGKKRRQQSRLDVHRTTSFAAGQRRERASQSPGTNHDSPAGKRNKIKKNQSGDQFRRRFNSEGNVPPTRGDSSKK</sequence>
<dbReference type="Proteomes" id="UP000821853">
    <property type="component" value="Chromosome 1"/>
</dbReference>
<protein>
    <submittedName>
        <fullName evidence="2">Uncharacterized protein</fullName>
    </submittedName>
</protein>
<dbReference type="EMBL" id="JABSTR010000001">
    <property type="protein sequence ID" value="KAH9363071.1"/>
    <property type="molecule type" value="Genomic_DNA"/>
</dbReference>
<evidence type="ECO:0000313" key="2">
    <source>
        <dbReference type="EMBL" id="KAH9363071.1"/>
    </source>
</evidence>
<dbReference type="AlphaFoldDB" id="A0A9J6FJR1"/>
<reference evidence="2 3" key="1">
    <citation type="journal article" date="2020" name="Cell">
        <title>Large-Scale Comparative Analyses of Tick Genomes Elucidate Their Genetic Diversity and Vector Capacities.</title>
        <authorList>
            <consortium name="Tick Genome and Microbiome Consortium (TIGMIC)"/>
            <person name="Jia N."/>
            <person name="Wang J."/>
            <person name="Shi W."/>
            <person name="Du L."/>
            <person name="Sun Y."/>
            <person name="Zhan W."/>
            <person name="Jiang J.F."/>
            <person name="Wang Q."/>
            <person name="Zhang B."/>
            <person name="Ji P."/>
            <person name="Bell-Sakyi L."/>
            <person name="Cui X.M."/>
            <person name="Yuan T.T."/>
            <person name="Jiang B.G."/>
            <person name="Yang W.F."/>
            <person name="Lam T.T."/>
            <person name="Chang Q.C."/>
            <person name="Ding S.J."/>
            <person name="Wang X.J."/>
            <person name="Zhu J.G."/>
            <person name="Ruan X.D."/>
            <person name="Zhao L."/>
            <person name="Wei J.T."/>
            <person name="Ye R.Z."/>
            <person name="Que T.C."/>
            <person name="Du C.H."/>
            <person name="Zhou Y.H."/>
            <person name="Cheng J.X."/>
            <person name="Dai P.F."/>
            <person name="Guo W.B."/>
            <person name="Han X.H."/>
            <person name="Huang E.J."/>
            <person name="Li L.F."/>
            <person name="Wei W."/>
            <person name="Gao Y.C."/>
            <person name="Liu J.Z."/>
            <person name="Shao H.Z."/>
            <person name="Wang X."/>
            <person name="Wang C.C."/>
            <person name="Yang T.C."/>
            <person name="Huo Q.B."/>
            <person name="Li W."/>
            <person name="Chen H.Y."/>
            <person name="Chen S.E."/>
            <person name="Zhou L.G."/>
            <person name="Ni X.B."/>
            <person name="Tian J.H."/>
            <person name="Sheng Y."/>
            <person name="Liu T."/>
            <person name="Pan Y.S."/>
            <person name="Xia L.Y."/>
            <person name="Li J."/>
            <person name="Zhao F."/>
            <person name="Cao W.C."/>
        </authorList>
    </citation>
    <scope>NUCLEOTIDE SEQUENCE [LARGE SCALE GENOMIC DNA]</scope>
    <source>
        <strain evidence="2">HaeL-2018</strain>
    </source>
</reference>
<feature type="region of interest" description="Disordered" evidence="1">
    <location>
        <begin position="1"/>
        <end position="37"/>
    </location>
</feature>
<name>A0A9J6FJR1_HAELO</name>
<feature type="region of interest" description="Disordered" evidence="1">
    <location>
        <begin position="169"/>
        <end position="285"/>
    </location>
</feature>
<evidence type="ECO:0000313" key="3">
    <source>
        <dbReference type="Proteomes" id="UP000821853"/>
    </source>
</evidence>
<evidence type="ECO:0000256" key="1">
    <source>
        <dbReference type="SAM" id="MobiDB-lite"/>
    </source>
</evidence>
<proteinExistence type="predicted"/>
<comment type="caution">
    <text evidence="2">The sequence shown here is derived from an EMBL/GenBank/DDBJ whole genome shotgun (WGS) entry which is preliminary data.</text>
</comment>
<feature type="compositionally biased region" description="Polar residues" evidence="1">
    <location>
        <begin position="23"/>
        <end position="32"/>
    </location>
</feature>
<accession>A0A9J6FJR1</accession>
<feature type="compositionally biased region" description="Low complexity" evidence="1">
    <location>
        <begin position="199"/>
        <end position="211"/>
    </location>
</feature>
<dbReference type="VEuPathDB" id="VectorBase:HLOH_060237"/>
<gene>
    <name evidence="2" type="ORF">HPB48_014147</name>
</gene>
<keyword evidence="3" id="KW-1185">Reference proteome</keyword>